<accession>A0A4P8L3X4</accession>
<evidence type="ECO:0000313" key="1">
    <source>
        <dbReference type="EMBL" id="QCQ22666.1"/>
    </source>
</evidence>
<dbReference type="EMBL" id="CP040098">
    <property type="protein sequence ID" value="QCQ22666.1"/>
    <property type="molecule type" value="Genomic_DNA"/>
</dbReference>
<evidence type="ECO:0000313" key="2">
    <source>
        <dbReference type="Proteomes" id="UP000298602"/>
    </source>
</evidence>
<name>A0A4P8L3X4_9BACT</name>
<dbReference type="KEGG" id="dax:FDQ92_11095"/>
<dbReference type="SUPFAM" id="SSF53756">
    <property type="entry name" value="UDP-Glycosyltransferase/glycogen phosphorylase"/>
    <property type="match status" value="1"/>
</dbReference>
<protein>
    <recommendedName>
        <fullName evidence="3">Glycosyltransferase family 4 protein</fullName>
    </recommendedName>
</protein>
<proteinExistence type="predicted"/>
<dbReference type="Proteomes" id="UP000298602">
    <property type="component" value="Chromosome"/>
</dbReference>
<reference evidence="1 2" key="2">
    <citation type="submission" date="2019-05" db="EMBL/GenBank/DDBJ databases">
        <authorList>
            <person name="Suflita J.M."/>
            <person name="Marks C.R."/>
        </authorList>
    </citation>
    <scope>NUCLEOTIDE SEQUENCE [LARGE SCALE GENOMIC DNA]</scope>
    <source>
        <strain evidence="1 2">ALDC</strain>
    </source>
</reference>
<organism evidence="1 2">
    <name type="scientific">Desulfoglaeba alkanexedens ALDC</name>
    <dbReference type="NCBI Taxonomy" id="980445"/>
    <lineage>
        <taxon>Bacteria</taxon>
        <taxon>Pseudomonadati</taxon>
        <taxon>Thermodesulfobacteriota</taxon>
        <taxon>Syntrophobacteria</taxon>
        <taxon>Syntrophobacterales</taxon>
        <taxon>Syntrophobacteraceae</taxon>
        <taxon>Desulfoglaeba</taxon>
    </lineage>
</organism>
<sequence length="73" mass="7861">MGCGCPVIASDLHATRDVIGNGETGRAVSPGQSPSLAEVTCTALTRHNLMIDHSDCGRKWAHCHFDRNQAEEK</sequence>
<evidence type="ECO:0008006" key="3">
    <source>
        <dbReference type="Google" id="ProtNLM"/>
    </source>
</evidence>
<dbReference type="AlphaFoldDB" id="A0A4P8L3X4"/>
<gene>
    <name evidence="1" type="ORF">FDQ92_11095</name>
</gene>
<keyword evidence="2" id="KW-1185">Reference proteome</keyword>
<dbReference type="RefSeq" id="WP_137424950.1">
    <property type="nucleotide sequence ID" value="NZ_CP040098.1"/>
</dbReference>
<dbReference type="Gene3D" id="3.40.50.2000">
    <property type="entry name" value="Glycogen Phosphorylase B"/>
    <property type="match status" value="1"/>
</dbReference>
<reference evidence="1 2" key="1">
    <citation type="submission" date="2019-05" db="EMBL/GenBank/DDBJ databases">
        <title>The Complete Genome Sequence of the n-alkane-degrading Desulfoglaeba alkanexedens ALDC reveals multiple alkylsuccinate synthase gene clusters.</title>
        <authorList>
            <person name="Callaghan A.V."/>
            <person name="Davidova I.A."/>
            <person name="Duncan K.E."/>
            <person name="Morris B."/>
            <person name="McInerney M.J."/>
        </authorList>
    </citation>
    <scope>NUCLEOTIDE SEQUENCE [LARGE SCALE GENOMIC DNA]</scope>
    <source>
        <strain evidence="1 2">ALDC</strain>
    </source>
</reference>